<name>A0ABS5YDR3_9GAMM</name>
<evidence type="ECO:0000313" key="2">
    <source>
        <dbReference type="EMBL" id="MBT9433133.1"/>
    </source>
</evidence>
<keyword evidence="1" id="KW-0472">Membrane</keyword>
<keyword evidence="1" id="KW-0812">Transmembrane</keyword>
<dbReference type="Proteomes" id="UP000811282">
    <property type="component" value="Unassembled WGS sequence"/>
</dbReference>
<protein>
    <submittedName>
        <fullName evidence="2">YnhF family membrane protein</fullName>
    </submittedName>
</protein>
<organism evidence="2 3">
    <name type="scientific">Candidatus Sodalis endolongispinus</name>
    <dbReference type="NCBI Taxonomy" id="2812662"/>
    <lineage>
        <taxon>Bacteria</taxon>
        <taxon>Pseudomonadati</taxon>
        <taxon>Pseudomonadota</taxon>
        <taxon>Gammaproteobacteria</taxon>
        <taxon>Enterobacterales</taxon>
        <taxon>Bruguierivoracaceae</taxon>
        <taxon>Sodalis</taxon>
    </lineage>
</organism>
<dbReference type="EMBL" id="JAFJYC010000002">
    <property type="protein sequence ID" value="MBT9433133.1"/>
    <property type="molecule type" value="Genomic_DNA"/>
</dbReference>
<comment type="caution">
    <text evidence="2">The sequence shown here is derived from an EMBL/GenBank/DDBJ whole genome shotgun (WGS) entry which is preliminary data.</text>
</comment>
<evidence type="ECO:0000313" key="3">
    <source>
        <dbReference type="Proteomes" id="UP000811282"/>
    </source>
</evidence>
<dbReference type="InterPro" id="IPR047743">
    <property type="entry name" value="YnhF-like"/>
</dbReference>
<keyword evidence="3" id="KW-1185">Reference proteome</keyword>
<dbReference type="RefSeq" id="WP_215670709.1">
    <property type="nucleotide sequence ID" value="NZ_JAFJYC010000002.1"/>
</dbReference>
<gene>
    <name evidence="2" type="ORF">JZM24_15230</name>
</gene>
<proteinExistence type="predicted"/>
<keyword evidence="1" id="KW-1133">Transmembrane helix</keyword>
<feature type="transmembrane region" description="Helical" evidence="1">
    <location>
        <begin position="6"/>
        <end position="28"/>
    </location>
</feature>
<dbReference type="NCBIfam" id="NF033411">
    <property type="entry name" value="small_mem_YnhF"/>
    <property type="match status" value="1"/>
</dbReference>
<sequence>MSRDLALSLMTTVFSLLVIVIFSFTAVLN</sequence>
<evidence type="ECO:0000256" key="1">
    <source>
        <dbReference type="SAM" id="Phobius"/>
    </source>
</evidence>
<accession>A0ABS5YDR3</accession>
<reference evidence="2 3" key="1">
    <citation type="journal article" date="2021" name="Genome Biol. Evol.">
        <title>The evolution of interdependence in a four-way mealybug symbiosis.</title>
        <authorList>
            <person name="Garber A.I."/>
            <person name="Kupper M."/>
            <person name="Laetsch D.R."/>
            <person name="Weldon S.R."/>
            <person name="Ladinsky M.S."/>
            <person name="Bjorkman P.J."/>
            <person name="McCutcheon J.P."/>
        </authorList>
    </citation>
    <scope>NUCLEOTIDE SEQUENCE [LARGE SCALE GENOMIC DNA]</scope>
    <source>
        <strain evidence="2">SOD</strain>
    </source>
</reference>